<feature type="transmembrane region" description="Helical" evidence="4">
    <location>
        <begin position="363"/>
        <end position="383"/>
    </location>
</feature>
<proteinExistence type="predicted"/>
<dbReference type="PANTHER" id="PTHR23542">
    <property type="match status" value="1"/>
</dbReference>
<dbReference type="EMBL" id="BARJ01000021">
    <property type="protein sequence ID" value="GEM18553.1"/>
    <property type="molecule type" value="Genomic_DNA"/>
</dbReference>
<evidence type="ECO:0000313" key="7">
    <source>
        <dbReference type="Proteomes" id="UP000484858"/>
    </source>
</evidence>
<dbReference type="Gene3D" id="1.20.1250.20">
    <property type="entry name" value="MFS general substrate transporter like domains"/>
    <property type="match status" value="1"/>
</dbReference>
<evidence type="ECO:0000256" key="3">
    <source>
        <dbReference type="ARBA" id="ARBA00023136"/>
    </source>
</evidence>
<comment type="caution">
    <text evidence="5">The sequence shown here is derived from an EMBL/GenBank/DDBJ whole genome shotgun (WGS) entry which is preliminary data.</text>
</comment>
<feature type="transmembrane region" description="Helical" evidence="4">
    <location>
        <begin position="238"/>
        <end position="260"/>
    </location>
</feature>
<dbReference type="AlphaFoldDB" id="A0A829WTG6"/>
<dbReference type="GO" id="GO:0022857">
    <property type="term" value="F:transmembrane transporter activity"/>
    <property type="evidence" value="ECO:0007669"/>
    <property type="project" value="InterPro"/>
</dbReference>
<dbReference type="InterPro" id="IPR036259">
    <property type="entry name" value="MFS_trans_sf"/>
</dbReference>
<organism evidence="5 7">
    <name type="scientific">Gluconobacter oxydans NBRC 3293</name>
    <dbReference type="NCBI Taxonomy" id="1315969"/>
    <lineage>
        <taxon>Bacteria</taxon>
        <taxon>Pseudomonadati</taxon>
        <taxon>Pseudomonadota</taxon>
        <taxon>Alphaproteobacteria</taxon>
        <taxon>Acetobacterales</taxon>
        <taxon>Acetobacteraceae</taxon>
        <taxon>Gluconobacter</taxon>
    </lineage>
</organism>
<feature type="transmembrane region" description="Helical" evidence="4">
    <location>
        <begin position="108"/>
        <end position="131"/>
    </location>
</feature>
<reference evidence="5 7" key="1">
    <citation type="submission" date="2013-04" db="EMBL/GenBank/DDBJ databases">
        <title>Gluconobacter oxydans NBRC 3293 whole genome sequence.</title>
        <authorList>
            <person name="Matsutani M."/>
            <person name="Yakushi T."/>
            <person name="Matsushita K."/>
        </authorList>
    </citation>
    <scope>NUCLEOTIDE SEQUENCE [LARGE SCALE GENOMIC DNA]</scope>
    <source>
        <strain evidence="5 7">NBRC 3293</strain>
    </source>
</reference>
<feature type="transmembrane region" description="Helical" evidence="4">
    <location>
        <begin position="81"/>
        <end position="102"/>
    </location>
</feature>
<feature type="transmembrane region" description="Helical" evidence="4">
    <location>
        <begin position="21"/>
        <end position="43"/>
    </location>
</feature>
<evidence type="ECO:0000313" key="6">
    <source>
        <dbReference type="EMBL" id="GEM18553.1"/>
    </source>
</evidence>
<dbReference type="Pfam" id="PF07690">
    <property type="entry name" value="MFS_1"/>
    <property type="match status" value="1"/>
</dbReference>
<evidence type="ECO:0000256" key="1">
    <source>
        <dbReference type="ARBA" id="ARBA00022692"/>
    </source>
</evidence>
<protein>
    <submittedName>
        <fullName evidence="5">Major facilitator superfamily protein</fullName>
    </submittedName>
</protein>
<dbReference type="SUPFAM" id="SSF103473">
    <property type="entry name" value="MFS general substrate transporter"/>
    <property type="match status" value="1"/>
</dbReference>
<feature type="transmembrane region" description="Helical" evidence="4">
    <location>
        <begin position="329"/>
        <end position="351"/>
    </location>
</feature>
<accession>A0A829WTG6</accession>
<evidence type="ECO:0000256" key="4">
    <source>
        <dbReference type="SAM" id="Phobius"/>
    </source>
</evidence>
<feature type="transmembrane region" description="Helical" evidence="4">
    <location>
        <begin position="151"/>
        <end position="169"/>
    </location>
</feature>
<feature type="transmembrane region" description="Helical" evidence="4">
    <location>
        <begin position="272"/>
        <end position="291"/>
    </location>
</feature>
<sequence length="420" mass="44732">MTSAQRLGRMSVLRKRGVASILAAMCASRIAAGMIPFGLITYFASKNDFASAGFSSTIFMIAVSLSGPVKSRIIQNYSPSVIIVSMAIVSSISFCLCIASSFYLHSTIFAFLLIALGAISAPPTGAVVRSAWNQISGSPSEKKFLHSIDSVMEEAVFALTPILTSIIWVSIGPQWGVPLGSIAGFIGSYIVVQVGKNSDAKKLFSINRKQSQIEQNESCGNRGINSFRLYFSLKSVGLLLPSLGIGISIGTLTIVLPAWASSYTKSQAISGVILGVISLSGAISASCGDRLSPYKADERKKIIYYGVPLTVSLFLFSIADNIFTEVLSAIMFGYGMTPIFVSSYMLVSALYNEEFHTELNASLGAAFNIGSGCSTAVVGSFIREIPINILLLLLALVAFFLCVVAPWVGLRSVHDAEVAR</sequence>
<name>A0A829WTG6_GLUOY</name>
<keyword evidence="2 4" id="KW-1133">Transmembrane helix</keyword>
<dbReference type="Proteomes" id="UP000484858">
    <property type="component" value="Unassembled WGS sequence"/>
</dbReference>
<evidence type="ECO:0000256" key="2">
    <source>
        <dbReference type="ARBA" id="ARBA00022989"/>
    </source>
</evidence>
<keyword evidence="1 4" id="KW-0812">Transmembrane</keyword>
<gene>
    <name evidence="5" type="ORF">NBRC3293_3002</name>
    <name evidence="6" type="ORF">NBRC3293_3050</name>
</gene>
<evidence type="ECO:0000313" key="5">
    <source>
        <dbReference type="EMBL" id="GEM18505.1"/>
    </source>
</evidence>
<keyword evidence="3 4" id="KW-0472">Membrane</keyword>
<feature type="transmembrane region" description="Helical" evidence="4">
    <location>
        <begin position="303"/>
        <end position="323"/>
    </location>
</feature>
<dbReference type="InterPro" id="IPR011701">
    <property type="entry name" value="MFS"/>
</dbReference>
<feature type="transmembrane region" description="Helical" evidence="4">
    <location>
        <begin position="389"/>
        <end position="410"/>
    </location>
</feature>
<dbReference type="EMBL" id="BARJ01000014">
    <property type="protein sequence ID" value="GEM18505.1"/>
    <property type="molecule type" value="Genomic_DNA"/>
</dbReference>
<dbReference type="RefSeq" id="WP_172493815.1">
    <property type="nucleotide sequence ID" value="NZ_BARJ01000014.1"/>
</dbReference>
<feature type="transmembrane region" description="Helical" evidence="4">
    <location>
        <begin position="49"/>
        <end position="69"/>
    </location>
</feature>
<dbReference type="PANTHER" id="PTHR23542:SF1">
    <property type="entry name" value="MAJOR FACILITATOR SUPERFAMILY (MFS) PROFILE DOMAIN-CONTAINING PROTEIN"/>
    <property type="match status" value="1"/>
</dbReference>